<dbReference type="InterPro" id="IPR009057">
    <property type="entry name" value="Homeodomain-like_sf"/>
</dbReference>
<dbReference type="EMBL" id="JAAIKB010000016">
    <property type="protein sequence ID" value="NGM23571.1"/>
    <property type="molecule type" value="Genomic_DNA"/>
</dbReference>
<proteinExistence type="predicted"/>
<evidence type="ECO:0000256" key="2">
    <source>
        <dbReference type="ARBA" id="ARBA00023125"/>
    </source>
</evidence>
<name>A0A6M1LT31_9PROT</name>
<dbReference type="Proteomes" id="UP000475385">
    <property type="component" value="Unassembled WGS sequence"/>
</dbReference>
<keyword evidence="3" id="KW-0804">Transcription</keyword>
<dbReference type="SMART" id="SM00342">
    <property type="entry name" value="HTH_ARAC"/>
    <property type="match status" value="1"/>
</dbReference>
<dbReference type="InterPro" id="IPR018060">
    <property type="entry name" value="HTH_AraC"/>
</dbReference>
<dbReference type="Gene3D" id="1.10.10.60">
    <property type="entry name" value="Homeodomain-like"/>
    <property type="match status" value="1"/>
</dbReference>
<dbReference type="AlphaFoldDB" id="A0A6M1LT31"/>
<dbReference type="GO" id="GO:0043565">
    <property type="term" value="F:sequence-specific DNA binding"/>
    <property type="evidence" value="ECO:0007669"/>
    <property type="project" value="InterPro"/>
</dbReference>
<keyword evidence="1" id="KW-0805">Transcription regulation</keyword>
<dbReference type="RefSeq" id="WP_164697489.1">
    <property type="nucleotide sequence ID" value="NZ_JAAIKB010000016.1"/>
</dbReference>
<evidence type="ECO:0000256" key="3">
    <source>
        <dbReference type="ARBA" id="ARBA00023163"/>
    </source>
</evidence>
<feature type="domain" description="HTH araC/xylS-type" evidence="4">
    <location>
        <begin position="164"/>
        <end position="262"/>
    </location>
</feature>
<dbReference type="InterPro" id="IPR050204">
    <property type="entry name" value="AraC_XylS_family_regulators"/>
</dbReference>
<dbReference type="PANTHER" id="PTHR46796">
    <property type="entry name" value="HTH-TYPE TRANSCRIPTIONAL ACTIVATOR RHAS-RELATED"/>
    <property type="match status" value="1"/>
</dbReference>
<dbReference type="Pfam" id="PF12833">
    <property type="entry name" value="HTH_18"/>
    <property type="match status" value="1"/>
</dbReference>
<accession>A0A6M1LT31</accession>
<sequence>MNRFTFHNRAPHPALRGLVSGLWHYDEQRGAPLRRREMPCAEAVLLVNLGPAIGVAWPDPARETRFDTATGFLARPHPAPARSFMAGQQRGVQVMLTPLGAERLLRDDLDALPAEFLGLHEALGRTTLGDQLAGIRDPEACLDVMEGFLLQRLAEPGPPADPIARAWQRIEATGGRIPIASLAAELGWSRQTFARHFRRRTGLAPKMTARLKRFGTVIARLPAEGAPDWAGLAAEAGYADQAHLIHDVKAFTGLSPAALLDRRLRDGLGFAE</sequence>
<keyword evidence="2" id="KW-0238">DNA-binding</keyword>
<dbReference type="GO" id="GO:0003700">
    <property type="term" value="F:DNA-binding transcription factor activity"/>
    <property type="evidence" value="ECO:0007669"/>
    <property type="project" value="InterPro"/>
</dbReference>
<evidence type="ECO:0000259" key="4">
    <source>
        <dbReference type="PROSITE" id="PS01124"/>
    </source>
</evidence>
<comment type="caution">
    <text evidence="5">The sequence shown here is derived from an EMBL/GenBank/DDBJ whole genome shotgun (WGS) entry which is preliminary data.</text>
</comment>
<gene>
    <name evidence="5" type="ORF">G3576_26395</name>
</gene>
<reference evidence="5 6" key="1">
    <citation type="submission" date="2020-03" db="EMBL/GenBank/DDBJ databases">
        <title>Roseomonas stagni sp. nov., isolated from pond water in Japan.</title>
        <authorList>
            <person name="Furuhata K."/>
            <person name="Miyamoto H."/>
            <person name="Goto K."/>
        </authorList>
    </citation>
    <scope>NUCLEOTIDE SEQUENCE [LARGE SCALE GENOMIC DNA]</scope>
    <source>
        <strain evidence="5 6">PeD5</strain>
    </source>
</reference>
<protein>
    <submittedName>
        <fullName evidence="5">AraC family transcriptional regulator</fullName>
    </submittedName>
</protein>
<organism evidence="5 6">
    <name type="scientific">Falsiroseomonas algicola</name>
    <dbReference type="NCBI Taxonomy" id="2716930"/>
    <lineage>
        <taxon>Bacteria</taxon>
        <taxon>Pseudomonadati</taxon>
        <taxon>Pseudomonadota</taxon>
        <taxon>Alphaproteobacteria</taxon>
        <taxon>Acetobacterales</taxon>
        <taxon>Roseomonadaceae</taxon>
        <taxon>Falsiroseomonas</taxon>
    </lineage>
</organism>
<keyword evidence="6" id="KW-1185">Reference proteome</keyword>
<dbReference type="SUPFAM" id="SSF46689">
    <property type="entry name" value="Homeodomain-like"/>
    <property type="match status" value="1"/>
</dbReference>
<dbReference type="PANTHER" id="PTHR46796:SF15">
    <property type="entry name" value="BLL1074 PROTEIN"/>
    <property type="match status" value="1"/>
</dbReference>
<dbReference type="PROSITE" id="PS01124">
    <property type="entry name" value="HTH_ARAC_FAMILY_2"/>
    <property type="match status" value="1"/>
</dbReference>
<evidence type="ECO:0000256" key="1">
    <source>
        <dbReference type="ARBA" id="ARBA00023015"/>
    </source>
</evidence>
<evidence type="ECO:0000313" key="6">
    <source>
        <dbReference type="Proteomes" id="UP000475385"/>
    </source>
</evidence>
<evidence type="ECO:0000313" key="5">
    <source>
        <dbReference type="EMBL" id="NGM23571.1"/>
    </source>
</evidence>